<evidence type="ECO:0000313" key="2">
    <source>
        <dbReference type="Proteomes" id="UP001223144"/>
    </source>
</evidence>
<comment type="caution">
    <text evidence="1">The sequence shown here is derived from an EMBL/GenBank/DDBJ whole genome shotgun (WGS) entry which is preliminary data.</text>
</comment>
<protein>
    <submittedName>
        <fullName evidence="1">Uncharacterized protein</fullName>
    </submittedName>
</protein>
<sequence length="134" mass="14767">MSWDVLLLRLPDDITSVQQIPDDYAPAPLGSRHDVLAVITEAVPDIDLSDPTWGELLSRTWSMELNIGAEDPVDSVMLHIRGSGDDVLTPVLRLAEAMRCKALDCAEGDLITPGQTSGWHAFQQFRDRVMGPSR</sequence>
<dbReference type="Proteomes" id="UP001223144">
    <property type="component" value="Unassembled WGS sequence"/>
</dbReference>
<keyword evidence="2" id="KW-1185">Reference proteome</keyword>
<dbReference type="EMBL" id="JARWBG010000008">
    <property type="protein sequence ID" value="MDH2389097.1"/>
    <property type="molecule type" value="Genomic_DNA"/>
</dbReference>
<organism evidence="1 2">
    <name type="scientific">Streptomyces chengmaiensis</name>
    <dbReference type="NCBI Taxonomy" id="3040919"/>
    <lineage>
        <taxon>Bacteria</taxon>
        <taxon>Bacillati</taxon>
        <taxon>Actinomycetota</taxon>
        <taxon>Actinomycetes</taxon>
        <taxon>Kitasatosporales</taxon>
        <taxon>Streptomycetaceae</taxon>
        <taxon>Streptomyces</taxon>
    </lineage>
</organism>
<evidence type="ECO:0000313" key="1">
    <source>
        <dbReference type="EMBL" id="MDH2389097.1"/>
    </source>
</evidence>
<name>A0ABT6HK25_9ACTN</name>
<gene>
    <name evidence="1" type="ORF">QCN29_09890</name>
</gene>
<proteinExistence type="predicted"/>
<reference evidence="1 2" key="1">
    <citation type="submission" date="2023-04" db="EMBL/GenBank/DDBJ databases">
        <title>Streptomyces chengmaiensis sp. nov. isolated from the stem of mangrove plant in Hainan.</title>
        <authorList>
            <person name="Huang X."/>
            <person name="Zhou S."/>
            <person name="Chu X."/>
            <person name="Xie Y."/>
            <person name="Lin Y."/>
        </authorList>
    </citation>
    <scope>NUCLEOTIDE SEQUENCE [LARGE SCALE GENOMIC DNA]</scope>
    <source>
        <strain evidence="1 2">HNM0663</strain>
    </source>
</reference>
<dbReference type="RefSeq" id="WP_279927398.1">
    <property type="nucleotide sequence ID" value="NZ_JARWBG010000008.1"/>
</dbReference>
<accession>A0ABT6HK25</accession>